<feature type="transmembrane region" description="Helical" evidence="1">
    <location>
        <begin position="21"/>
        <end position="42"/>
    </location>
</feature>
<protein>
    <recommendedName>
        <fullName evidence="4">Biopolymer transport protein ExbD/TolR</fullName>
    </recommendedName>
</protein>
<evidence type="ECO:0000256" key="1">
    <source>
        <dbReference type="SAM" id="Phobius"/>
    </source>
</evidence>
<proteinExistence type="predicted"/>
<dbReference type="EMBL" id="CP119075">
    <property type="protein sequence ID" value="WED65602.1"/>
    <property type="molecule type" value="Genomic_DNA"/>
</dbReference>
<name>A0AAF0A214_9BACT</name>
<evidence type="ECO:0000313" key="3">
    <source>
        <dbReference type="Proteomes" id="UP001218638"/>
    </source>
</evidence>
<keyword evidence="1" id="KW-1133">Transmembrane helix</keyword>
<keyword evidence="3" id="KW-1185">Reference proteome</keyword>
<dbReference type="Proteomes" id="UP001218638">
    <property type="component" value="Chromosome"/>
</dbReference>
<evidence type="ECO:0008006" key="4">
    <source>
        <dbReference type="Google" id="ProtNLM"/>
    </source>
</evidence>
<dbReference type="RefSeq" id="WP_330930133.1">
    <property type="nucleotide sequence ID" value="NZ_CP119075.1"/>
</dbReference>
<evidence type="ECO:0000313" key="2">
    <source>
        <dbReference type="EMBL" id="WED65602.1"/>
    </source>
</evidence>
<dbReference type="KEGG" id="slom:PXH66_01895"/>
<feature type="transmembrane region" description="Helical" evidence="1">
    <location>
        <begin position="62"/>
        <end position="82"/>
    </location>
</feature>
<organism evidence="2 3">
    <name type="scientific">Synoicihabitans lomoniglobus</name>
    <dbReference type="NCBI Taxonomy" id="2909285"/>
    <lineage>
        <taxon>Bacteria</taxon>
        <taxon>Pseudomonadati</taxon>
        <taxon>Verrucomicrobiota</taxon>
        <taxon>Opitutia</taxon>
        <taxon>Opitutales</taxon>
        <taxon>Opitutaceae</taxon>
        <taxon>Synoicihabitans</taxon>
    </lineage>
</organism>
<keyword evidence="1" id="KW-0472">Membrane</keyword>
<dbReference type="AlphaFoldDB" id="A0AAF0A214"/>
<accession>A0AAF0A214</accession>
<reference evidence="2" key="1">
    <citation type="submission" date="2023-03" db="EMBL/GenBank/DDBJ databases">
        <title>Lomoglobus Profundus gen. nov., sp. nov., a novel member of the phylum Verrucomicrobia, isolated from deep-marine sediment of South China Sea.</title>
        <authorList>
            <person name="Ahmad T."/>
            <person name="Ishaq S.E."/>
            <person name="Wang F."/>
        </authorList>
    </citation>
    <scope>NUCLEOTIDE SEQUENCE</scope>
    <source>
        <strain evidence="2">LMO-M01</strain>
    </source>
</reference>
<gene>
    <name evidence="2" type="ORF">PXH66_01895</name>
</gene>
<keyword evidence="1" id="KW-0812">Transmembrane</keyword>
<sequence length="155" mass="16447">MITRPLDLASRLRPPPRSMDAVFYANVVLLGLFFAFFGSRFVLSPGVALLQTDFAMPASMDATVAAVSTTAVISVLGPDMVFTDAGRMTYAELALWLPGQVARGGEAESRLLVRADARVSARDLMRLSDLARGAGFSGVQLALESKPANAFGPNP</sequence>